<evidence type="ECO:0000256" key="2">
    <source>
        <dbReference type="ARBA" id="ARBA00022741"/>
    </source>
</evidence>
<keyword evidence="6" id="KW-0505">Motor protein</keyword>
<dbReference type="AlphaFoldDB" id="A0A401SD65"/>
<dbReference type="GO" id="GO:0007019">
    <property type="term" value="P:microtubule depolymerization"/>
    <property type="evidence" value="ECO:0007669"/>
    <property type="project" value="TreeGrafter"/>
</dbReference>
<name>A0A401SD65_CHIPU</name>
<dbReference type="InterPro" id="IPR036961">
    <property type="entry name" value="Kinesin_motor_dom_sf"/>
</dbReference>
<evidence type="ECO:0000313" key="8">
    <source>
        <dbReference type="EMBL" id="GCC28335.1"/>
    </source>
</evidence>
<dbReference type="InterPro" id="IPR001752">
    <property type="entry name" value="Kinesin_motor_dom"/>
</dbReference>
<dbReference type="SUPFAM" id="SSF52540">
    <property type="entry name" value="P-loop containing nucleoside triphosphate hydrolases"/>
    <property type="match status" value="1"/>
</dbReference>
<feature type="domain" description="Kinesin motor" evidence="7">
    <location>
        <begin position="20"/>
        <end position="101"/>
    </location>
</feature>
<dbReference type="GO" id="GO:0003777">
    <property type="term" value="F:microtubule motor activity"/>
    <property type="evidence" value="ECO:0007669"/>
    <property type="project" value="InterPro"/>
</dbReference>
<dbReference type="PANTHER" id="PTHR47971">
    <property type="entry name" value="KINESIN-RELATED PROTEIN 6"/>
    <property type="match status" value="1"/>
</dbReference>
<gene>
    <name evidence="8" type="ORF">chiPu_0006765</name>
</gene>
<dbReference type="InterPro" id="IPR019821">
    <property type="entry name" value="Kinesin_motor_CS"/>
</dbReference>
<evidence type="ECO:0000259" key="7">
    <source>
        <dbReference type="PROSITE" id="PS50067"/>
    </source>
</evidence>
<dbReference type="STRING" id="137246.A0A401SD65"/>
<proteinExistence type="inferred from homology"/>
<protein>
    <recommendedName>
        <fullName evidence="6">Kinesin-like protein</fullName>
    </recommendedName>
</protein>
<keyword evidence="2 6" id="KW-0547">Nucleotide-binding</keyword>
<organism evidence="8 9">
    <name type="scientific">Chiloscyllium punctatum</name>
    <name type="common">Brownbanded bambooshark</name>
    <name type="synonym">Hemiscyllium punctatum</name>
    <dbReference type="NCBI Taxonomy" id="137246"/>
    <lineage>
        <taxon>Eukaryota</taxon>
        <taxon>Metazoa</taxon>
        <taxon>Chordata</taxon>
        <taxon>Craniata</taxon>
        <taxon>Vertebrata</taxon>
        <taxon>Chondrichthyes</taxon>
        <taxon>Elasmobranchii</taxon>
        <taxon>Galeomorphii</taxon>
        <taxon>Galeoidea</taxon>
        <taxon>Orectolobiformes</taxon>
        <taxon>Hemiscylliidae</taxon>
        <taxon>Chiloscyllium</taxon>
    </lineage>
</organism>
<keyword evidence="3 6" id="KW-0067">ATP-binding</keyword>
<dbReference type="GO" id="GO:0005874">
    <property type="term" value="C:microtubule"/>
    <property type="evidence" value="ECO:0007669"/>
    <property type="project" value="UniProtKB-KW"/>
</dbReference>
<comment type="caution">
    <text evidence="5">Lacks conserved residue(s) required for the propagation of feature annotation.</text>
</comment>
<evidence type="ECO:0000256" key="5">
    <source>
        <dbReference type="PROSITE-ProRule" id="PRU00283"/>
    </source>
</evidence>
<dbReference type="PRINTS" id="PR00380">
    <property type="entry name" value="KINESINHEAVY"/>
</dbReference>
<evidence type="ECO:0000256" key="3">
    <source>
        <dbReference type="ARBA" id="ARBA00022840"/>
    </source>
</evidence>
<dbReference type="PROSITE" id="PS00411">
    <property type="entry name" value="KINESIN_MOTOR_1"/>
    <property type="match status" value="1"/>
</dbReference>
<dbReference type="GO" id="GO:0005524">
    <property type="term" value="F:ATP binding"/>
    <property type="evidence" value="ECO:0007669"/>
    <property type="project" value="UniProtKB-KW"/>
</dbReference>
<evidence type="ECO:0000256" key="6">
    <source>
        <dbReference type="RuleBase" id="RU000394"/>
    </source>
</evidence>
<dbReference type="GO" id="GO:0008017">
    <property type="term" value="F:microtubule binding"/>
    <property type="evidence" value="ECO:0007669"/>
    <property type="project" value="InterPro"/>
</dbReference>
<dbReference type="GO" id="GO:0007018">
    <property type="term" value="P:microtubule-based movement"/>
    <property type="evidence" value="ECO:0007669"/>
    <property type="project" value="InterPro"/>
</dbReference>
<dbReference type="Gene3D" id="3.40.850.10">
    <property type="entry name" value="Kinesin motor domain"/>
    <property type="match status" value="2"/>
</dbReference>
<dbReference type="FunFam" id="3.40.850.10:FF:000071">
    <property type="entry name" value="Kinesin-like KIF24"/>
    <property type="match status" value="1"/>
</dbReference>
<keyword evidence="9" id="KW-1185">Reference proteome</keyword>
<comment type="similarity">
    <text evidence="5 6">Belongs to the TRAFAC class myosin-kinesin ATPase superfamily. Kinesin family.</text>
</comment>
<dbReference type="InterPro" id="IPR027417">
    <property type="entry name" value="P-loop_NTPase"/>
</dbReference>
<dbReference type="InterPro" id="IPR027640">
    <property type="entry name" value="Kinesin-like_fam"/>
</dbReference>
<sequence>MLQSWPVNPGKEQAWIEVEKIHVCVRKRPLGVREVRRGEIDVAKVEENRSVLIHEKKEAVDLKQYVQQHVFYFDEAFEETCTNNDVYLKTAYPLIQHVFSGTHYIPYGYLSNLLKAKYDMYVSRNVKCWIGVVIEFGECLRYGNIGRLKKQVGVISWGSKARSTGASGINTDSSRSHAIIQVQLKNLNDTIVGRISFVDLAGSERAADARDSDKQTKIEGAEINQSLLALKECIRALDQEHPHTPFRQSKLTLVLKDSFIGNSKTCMIANISPSHVATEHTLNTLRYADRVKELKRGTKISSTIHNGCQGARSPSPKYAGVQNTTDLFLNQMTIPDIISNPSSNNETTEQIKSLDLKGSQQQTKDLEAESNIGETLNSYHNEFQFQWKSNHKDLVDILKEKLLQSTSIQSSNISVEHNSIPAFQESINQDIINNGATGYADDNQSRDLNSQHLQAVEKVQKLIVQAHCEHLEDMLGLFEKEECLLNKLSMLDFKDYMTQLEEILMQKNKCIERMQGQIQKYLIHTGTVCNNSKTKSSVS</sequence>
<evidence type="ECO:0000256" key="4">
    <source>
        <dbReference type="ARBA" id="ARBA00023212"/>
    </source>
</evidence>
<comment type="subcellular location">
    <subcellularLocation>
        <location evidence="1">Cytoplasm</location>
        <location evidence="1">Cytoskeleton</location>
    </subcellularLocation>
</comment>
<dbReference type="SMART" id="SM00129">
    <property type="entry name" value="KISc"/>
    <property type="match status" value="1"/>
</dbReference>
<keyword evidence="4" id="KW-0206">Cytoskeleton</keyword>
<dbReference type="PROSITE" id="PS50067">
    <property type="entry name" value="KINESIN_MOTOR_2"/>
    <property type="match status" value="2"/>
</dbReference>
<dbReference type="EMBL" id="BEZZ01000199">
    <property type="protein sequence ID" value="GCC28335.1"/>
    <property type="molecule type" value="Genomic_DNA"/>
</dbReference>
<evidence type="ECO:0000313" key="9">
    <source>
        <dbReference type="Proteomes" id="UP000287033"/>
    </source>
</evidence>
<dbReference type="OrthoDB" id="3176171at2759"/>
<feature type="domain" description="Kinesin motor" evidence="7">
    <location>
        <begin position="158"/>
        <end position="294"/>
    </location>
</feature>
<reference evidence="8 9" key="1">
    <citation type="journal article" date="2018" name="Nat. Ecol. Evol.">
        <title>Shark genomes provide insights into elasmobranch evolution and the origin of vertebrates.</title>
        <authorList>
            <person name="Hara Y"/>
            <person name="Yamaguchi K"/>
            <person name="Onimaru K"/>
            <person name="Kadota M"/>
            <person name="Koyanagi M"/>
            <person name="Keeley SD"/>
            <person name="Tatsumi K"/>
            <person name="Tanaka K"/>
            <person name="Motone F"/>
            <person name="Kageyama Y"/>
            <person name="Nozu R"/>
            <person name="Adachi N"/>
            <person name="Nishimura O"/>
            <person name="Nakagawa R"/>
            <person name="Tanegashima C"/>
            <person name="Kiyatake I"/>
            <person name="Matsumoto R"/>
            <person name="Murakumo K"/>
            <person name="Nishida K"/>
            <person name="Terakita A"/>
            <person name="Kuratani S"/>
            <person name="Sato K"/>
            <person name="Hyodo S Kuraku.S."/>
        </authorList>
    </citation>
    <scope>NUCLEOTIDE SEQUENCE [LARGE SCALE GENOMIC DNA]</scope>
</reference>
<keyword evidence="6" id="KW-0493">Microtubule</keyword>
<dbReference type="PANTHER" id="PTHR47971:SF20">
    <property type="entry name" value="KINESIN-LIKE PROTEIN KIF24"/>
    <property type="match status" value="1"/>
</dbReference>
<comment type="caution">
    <text evidence="8">The sequence shown here is derived from an EMBL/GenBank/DDBJ whole genome shotgun (WGS) entry which is preliminary data.</text>
</comment>
<evidence type="ECO:0000256" key="1">
    <source>
        <dbReference type="ARBA" id="ARBA00004245"/>
    </source>
</evidence>
<dbReference type="Proteomes" id="UP000287033">
    <property type="component" value="Unassembled WGS sequence"/>
</dbReference>
<keyword evidence="4" id="KW-0963">Cytoplasm</keyword>
<accession>A0A401SD65</accession>
<dbReference type="Pfam" id="PF00225">
    <property type="entry name" value="Kinesin"/>
    <property type="match status" value="2"/>
</dbReference>